<dbReference type="EC" id="2.4.2.53" evidence="2"/>
<dbReference type="RefSeq" id="WP_145444924.1">
    <property type="nucleotide sequence ID" value="NZ_CP036280.1"/>
</dbReference>
<dbReference type="InterPro" id="IPR050256">
    <property type="entry name" value="Glycosyltransferase_2"/>
</dbReference>
<reference evidence="2 3" key="1">
    <citation type="submission" date="2019-02" db="EMBL/GenBank/DDBJ databases">
        <title>Deep-cultivation of Planctomycetes and their phenomic and genomic characterization uncovers novel biology.</title>
        <authorList>
            <person name="Wiegand S."/>
            <person name="Jogler M."/>
            <person name="Boedeker C."/>
            <person name="Pinto D."/>
            <person name="Vollmers J."/>
            <person name="Rivas-Marin E."/>
            <person name="Kohn T."/>
            <person name="Peeters S.H."/>
            <person name="Heuer A."/>
            <person name="Rast P."/>
            <person name="Oberbeckmann S."/>
            <person name="Bunk B."/>
            <person name="Jeske O."/>
            <person name="Meyerdierks A."/>
            <person name="Storesund J.E."/>
            <person name="Kallscheuer N."/>
            <person name="Luecker S."/>
            <person name="Lage O.M."/>
            <person name="Pohl T."/>
            <person name="Merkel B.J."/>
            <person name="Hornburger P."/>
            <person name="Mueller R.-W."/>
            <person name="Bruemmer F."/>
            <person name="Labrenz M."/>
            <person name="Spormann A.M."/>
            <person name="Op den Camp H."/>
            <person name="Overmann J."/>
            <person name="Amann R."/>
            <person name="Jetten M.S.M."/>
            <person name="Mascher T."/>
            <person name="Medema M.H."/>
            <person name="Devos D.P."/>
            <person name="Kaster A.-K."/>
            <person name="Ovreas L."/>
            <person name="Rohde M."/>
            <person name="Galperin M.Y."/>
            <person name="Jogler C."/>
        </authorList>
    </citation>
    <scope>NUCLEOTIDE SEQUENCE [LARGE SCALE GENOMIC DNA]</scope>
    <source>
        <strain evidence="2 3">Pan265</strain>
    </source>
</reference>
<dbReference type="PANTHER" id="PTHR48090:SF7">
    <property type="entry name" value="RFBJ PROTEIN"/>
    <property type="match status" value="1"/>
</dbReference>
<dbReference type="OrthoDB" id="9810303at2"/>
<evidence type="ECO:0000313" key="2">
    <source>
        <dbReference type="EMBL" id="QDU70775.1"/>
    </source>
</evidence>
<gene>
    <name evidence="2" type="primary">arnC_2</name>
    <name evidence="2" type="ORF">Pan265_06110</name>
</gene>
<dbReference type="Proteomes" id="UP000320386">
    <property type="component" value="Chromosome"/>
</dbReference>
<dbReference type="AlphaFoldDB" id="A0A518BUV7"/>
<feature type="domain" description="Glycosyltransferase 2-like" evidence="1">
    <location>
        <begin position="4"/>
        <end position="168"/>
    </location>
</feature>
<evidence type="ECO:0000313" key="3">
    <source>
        <dbReference type="Proteomes" id="UP000320386"/>
    </source>
</evidence>
<dbReference type="CDD" id="cd04179">
    <property type="entry name" value="DPM_DPG-synthase_like"/>
    <property type="match status" value="1"/>
</dbReference>
<accession>A0A518BUV7</accession>
<proteinExistence type="predicted"/>
<dbReference type="EMBL" id="CP036280">
    <property type="protein sequence ID" value="QDU70775.1"/>
    <property type="molecule type" value="Genomic_DNA"/>
</dbReference>
<sequence length="232" mass="26083">MKLSIIIPVFNEEQTVRVLVERVWAVDLGGVEREVIVVDDASADASPAVLRELEAEGLCVVHRHPVNQGKGAAIRTGVSRVTGDMVIIQDADLEYDPGEYPRVMAPLLENRADVVYGSRFLERDQDRLYDRWHAFGNGVLTWVSNRFTGLGLSDMETCYKLFRASVIKAVDIEEPRFGFEPEITAKVAKLGVRVVEVPVSYDGRTYSAGKKIGWRDALWALRCIVKYSLRRD</sequence>
<organism evidence="2 3">
    <name type="scientific">Mucisphaera calidilacus</name>
    <dbReference type="NCBI Taxonomy" id="2527982"/>
    <lineage>
        <taxon>Bacteria</taxon>
        <taxon>Pseudomonadati</taxon>
        <taxon>Planctomycetota</taxon>
        <taxon>Phycisphaerae</taxon>
        <taxon>Phycisphaerales</taxon>
        <taxon>Phycisphaeraceae</taxon>
        <taxon>Mucisphaera</taxon>
    </lineage>
</organism>
<dbReference type="Pfam" id="PF00535">
    <property type="entry name" value="Glycos_transf_2"/>
    <property type="match status" value="1"/>
</dbReference>
<dbReference type="Gene3D" id="3.90.550.10">
    <property type="entry name" value="Spore Coat Polysaccharide Biosynthesis Protein SpsA, Chain A"/>
    <property type="match status" value="1"/>
</dbReference>
<dbReference type="SUPFAM" id="SSF53448">
    <property type="entry name" value="Nucleotide-diphospho-sugar transferases"/>
    <property type="match status" value="1"/>
</dbReference>
<dbReference type="KEGG" id="mcad:Pan265_06110"/>
<dbReference type="InterPro" id="IPR029044">
    <property type="entry name" value="Nucleotide-diphossugar_trans"/>
</dbReference>
<dbReference type="PANTHER" id="PTHR48090">
    <property type="entry name" value="UNDECAPRENYL-PHOSPHATE 4-DEOXY-4-FORMAMIDO-L-ARABINOSE TRANSFERASE-RELATED"/>
    <property type="match status" value="1"/>
</dbReference>
<protein>
    <submittedName>
        <fullName evidence="2">Undecaprenyl-phosphate 4-deoxy-4-formamido-L-arabinose transferase</fullName>
        <ecNumber evidence="2">2.4.2.53</ecNumber>
    </submittedName>
</protein>
<dbReference type="GO" id="GO:0099621">
    <property type="term" value="F:undecaprenyl-phosphate 4-deoxy-4-formamido-L-arabinose transferase activity"/>
    <property type="evidence" value="ECO:0007669"/>
    <property type="project" value="UniProtKB-EC"/>
</dbReference>
<keyword evidence="2" id="KW-0808">Transferase</keyword>
<evidence type="ECO:0000259" key="1">
    <source>
        <dbReference type="Pfam" id="PF00535"/>
    </source>
</evidence>
<keyword evidence="2" id="KW-0328">Glycosyltransferase</keyword>
<dbReference type="InterPro" id="IPR001173">
    <property type="entry name" value="Glyco_trans_2-like"/>
</dbReference>
<name>A0A518BUV7_9BACT</name>
<keyword evidence="3" id="KW-1185">Reference proteome</keyword>